<feature type="transmembrane region" description="Helical" evidence="1">
    <location>
        <begin position="5"/>
        <end position="25"/>
    </location>
</feature>
<keyword evidence="1" id="KW-1133">Transmembrane helix</keyword>
<accession>A0A5D4SXH6</accession>
<gene>
    <name evidence="2" type="ORF">FZC76_10245</name>
</gene>
<dbReference type="EMBL" id="VTEV01000004">
    <property type="protein sequence ID" value="TYS68120.1"/>
    <property type="molecule type" value="Genomic_DNA"/>
</dbReference>
<organism evidence="2 3">
    <name type="scientific">Sutcliffiella horikoshii</name>
    <dbReference type="NCBI Taxonomy" id="79883"/>
    <lineage>
        <taxon>Bacteria</taxon>
        <taxon>Bacillati</taxon>
        <taxon>Bacillota</taxon>
        <taxon>Bacilli</taxon>
        <taxon>Bacillales</taxon>
        <taxon>Bacillaceae</taxon>
        <taxon>Sutcliffiella</taxon>
    </lineage>
</organism>
<dbReference type="AlphaFoldDB" id="A0A5D4SXH6"/>
<feature type="transmembrane region" description="Helical" evidence="1">
    <location>
        <begin position="31"/>
        <end position="53"/>
    </location>
</feature>
<evidence type="ECO:0000256" key="1">
    <source>
        <dbReference type="SAM" id="Phobius"/>
    </source>
</evidence>
<protein>
    <submittedName>
        <fullName evidence="2">Uncharacterized protein</fullName>
    </submittedName>
</protein>
<proteinExistence type="predicted"/>
<name>A0A5D4SXH6_9BACI</name>
<evidence type="ECO:0000313" key="3">
    <source>
        <dbReference type="Proteomes" id="UP000322524"/>
    </source>
</evidence>
<keyword evidence="1" id="KW-0472">Membrane</keyword>
<keyword evidence="1" id="KW-0812">Transmembrane</keyword>
<reference evidence="2 3" key="1">
    <citation type="submission" date="2019-08" db="EMBL/GenBank/DDBJ databases">
        <title>Bacillus genomes from the desert of Cuatro Cienegas, Coahuila.</title>
        <authorList>
            <person name="Olmedo-Alvarez G."/>
        </authorList>
    </citation>
    <scope>NUCLEOTIDE SEQUENCE [LARGE SCALE GENOMIC DNA]</scope>
    <source>
        <strain evidence="2 3">CH28_1T</strain>
    </source>
</reference>
<dbReference type="Proteomes" id="UP000322524">
    <property type="component" value="Unassembled WGS sequence"/>
</dbReference>
<evidence type="ECO:0000313" key="2">
    <source>
        <dbReference type="EMBL" id="TYS68120.1"/>
    </source>
</evidence>
<comment type="caution">
    <text evidence="2">The sequence shown here is derived from an EMBL/GenBank/DDBJ whole genome shotgun (WGS) entry which is preliminary data.</text>
</comment>
<sequence>MDRFLFAFGIIVFFLSFIFFVMNFFTNYEDTTMIVSVLIMLNASIAMCVAEILTKIKYIK</sequence>